<accession>A0A2H0B427</accession>
<organism evidence="1 2">
    <name type="scientific">Candidatus Beckwithbacteria bacterium CG23_combo_of_CG06-09_8_20_14_all_47_9</name>
    <dbReference type="NCBI Taxonomy" id="1974498"/>
    <lineage>
        <taxon>Bacteria</taxon>
        <taxon>Candidatus Beckwithiibacteriota</taxon>
    </lineage>
</organism>
<comment type="caution">
    <text evidence="1">The sequence shown here is derived from an EMBL/GenBank/DDBJ whole genome shotgun (WGS) entry which is preliminary data.</text>
</comment>
<reference evidence="1 2" key="1">
    <citation type="submission" date="2017-09" db="EMBL/GenBank/DDBJ databases">
        <title>Depth-based differentiation of microbial function through sediment-hosted aquifers and enrichment of novel symbionts in the deep terrestrial subsurface.</title>
        <authorList>
            <person name="Probst A.J."/>
            <person name="Ladd B."/>
            <person name="Jarett J.K."/>
            <person name="Geller-Mcgrath D.E."/>
            <person name="Sieber C.M."/>
            <person name="Emerson J.B."/>
            <person name="Anantharaman K."/>
            <person name="Thomas B.C."/>
            <person name="Malmstrom R."/>
            <person name="Stieglmeier M."/>
            <person name="Klingl A."/>
            <person name="Woyke T."/>
            <person name="Ryan C.M."/>
            <person name="Banfield J.F."/>
        </authorList>
    </citation>
    <scope>NUCLEOTIDE SEQUENCE [LARGE SCALE GENOMIC DNA]</scope>
    <source>
        <strain evidence="1">CG23_combo_of_CG06-09_8_20_14_all_47_9</strain>
    </source>
</reference>
<dbReference type="AlphaFoldDB" id="A0A2H0B427"/>
<gene>
    <name evidence="1" type="ORF">COX09_01780</name>
</gene>
<evidence type="ECO:0000313" key="1">
    <source>
        <dbReference type="EMBL" id="PIP52402.1"/>
    </source>
</evidence>
<dbReference type="Proteomes" id="UP000231081">
    <property type="component" value="Unassembled WGS sequence"/>
</dbReference>
<sequence>MTEYFHAENLLIWGAKSVGVCEAGEIFRKKLTKPHFRMFGPTIPAEVQKLIGAGAPEVERYRRGLSLKLIENSPNPMPMIGKPSSMFLFIDHEQNIFLDYLVEAPNFHRDHTVHHEFMEQFDLTSGANKYHLANLFTRDSMWSGHAATLVQPYKGLDYSYVILLDRFSRAKSKTKLDGLIINALHENCVIPVTARGQIIPRGA</sequence>
<proteinExistence type="predicted"/>
<dbReference type="EMBL" id="PCSQ01000044">
    <property type="protein sequence ID" value="PIP52402.1"/>
    <property type="molecule type" value="Genomic_DNA"/>
</dbReference>
<protein>
    <submittedName>
        <fullName evidence="1">Uncharacterized protein</fullName>
    </submittedName>
</protein>
<evidence type="ECO:0000313" key="2">
    <source>
        <dbReference type="Proteomes" id="UP000231081"/>
    </source>
</evidence>
<name>A0A2H0B427_9BACT</name>